<name>A0A7N2KSH4_QUELO</name>
<dbReference type="Proteomes" id="UP000594261">
    <property type="component" value="Chromosome 2"/>
</dbReference>
<dbReference type="EnsemblPlants" id="QL02p008127:mrna">
    <property type="protein sequence ID" value="QL02p008127:mrna"/>
    <property type="gene ID" value="QL02p008127"/>
</dbReference>
<protein>
    <submittedName>
        <fullName evidence="10">Uncharacterized protein</fullName>
    </submittedName>
</protein>
<dbReference type="AlphaFoldDB" id="A0A7N2KSH4"/>
<evidence type="ECO:0000256" key="6">
    <source>
        <dbReference type="ARBA" id="ARBA00022989"/>
    </source>
</evidence>
<comment type="subcellular location">
    <subcellularLocation>
        <location evidence="1">Membrane</location>
        <topology evidence="1">Multi-pass membrane protein</topology>
    </subcellularLocation>
    <subcellularLocation>
        <location evidence="2">Mitochondrion</location>
    </subcellularLocation>
</comment>
<accession>A0A7N2KSH4</accession>
<proteinExistence type="inferred from homology"/>
<dbReference type="InParanoid" id="A0A7N2KSH4"/>
<dbReference type="PANTHER" id="PTHR43653:SF1">
    <property type="entry name" value="CYTOCHROME C-TYPE BIOGENESIS PROTEIN CCMF"/>
    <property type="match status" value="1"/>
</dbReference>
<reference evidence="11" key="1">
    <citation type="journal article" date="2016" name="G3 (Bethesda)">
        <title>First Draft Assembly and Annotation of the Genome of a California Endemic Oak Quercus lobata Nee (Fagaceae).</title>
        <authorList>
            <person name="Sork V.L."/>
            <person name="Fitz-Gibbon S.T."/>
            <person name="Puiu D."/>
            <person name="Crepeau M."/>
            <person name="Gugger P.F."/>
            <person name="Sherman R."/>
            <person name="Stevens K."/>
            <person name="Langley C.H."/>
            <person name="Pellegrini M."/>
            <person name="Salzberg S.L."/>
        </authorList>
    </citation>
    <scope>NUCLEOTIDE SEQUENCE [LARGE SCALE GENOMIC DNA]</scope>
    <source>
        <strain evidence="11">cv. SW786</strain>
    </source>
</reference>
<evidence type="ECO:0000256" key="8">
    <source>
        <dbReference type="ARBA" id="ARBA00023136"/>
    </source>
</evidence>
<keyword evidence="6" id="KW-1133">Transmembrane helix</keyword>
<evidence type="ECO:0000256" key="9">
    <source>
        <dbReference type="SAM" id="MobiDB-lite"/>
    </source>
</evidence>
<comment type="similarity">
    <text evidence="3">Belongs to the CcmF/CycK/Ccl1/NrfE/CcsA family.</text>
</comment>
<dbReference type="Gramene" id="QL02p008127:mrna">
    <property type="protein sequence ID" value="QL02p008127:mrna"/>
    <property type="gene ID" value="QL02p008127"/>
</dbReference>
<feature type="region of interest" description="Disordered" evidence="9">
    <location>
        <begin position="83"/>
        <end position="104"/>
    </location>
</feature>
<keyword evidence="11" id="KW-1185">Reference proteome</keyword>
<dbReference type="GO" id="GO:0016020">
    <property type="term" value="C:membrane"/>
    <property type="evidence" value="ECO:0007669"/>
    <property type="project" value="UniProtKB-SubCell"/>
</dbReference>
<keyword evidence="7" id="KW-0496">Mitochondrion</keyword>
<evidence type="ECO:0000256" key="7">
    <source>
        <dbReference type="ARBA" id="ARBA00023128"/>
    </source>
</evidence>
<dbReference type="GO" id="GO:0017004">
    <property type="term" value="P:cytochrome complex assembly"/>
    <property type="evidence" value="ECO:0007669"/>
    <property type="project" value="UniProtKB-KW"/>
</dbReference>
<evidence type="ECO:0000313" key="11">
    <source>
        <dbReference type="Proteomes" id="UP000594261"/>
    </source>
</evidence>
<evidence type="ECO:0000256" key="2">
    <source>
        <dbReference type="ARBA" id="ARBA00004173"/>
    </source>
</evidence>
<dbReference type="InterPro" id="IPR003569">
    <property type="entry name" value="Cyt_c_biogenesis_plant"/>
</dbReference>
<evidence type="ECO:0000256" key="4">
    <source>
        <dbReference type="ARBA" id="ARBA00022692"/>
    </source>
</evidence>
<dbReference type="Pfam" id="PF00146">
    <property type="entry name" value="NADHdh"/>
    <property type="match status" value="1"/>
</dbReference>
<dbReference type="GO" id="GO:0005739">
    <property type="term" value="C:mitochondrion"/>
    <property type="evidence" value="ECO:0007669"/>
    <property type="project" value="UniProtKB-SubCell"/>
</dbReference>
<dbReference type="GO" id="GO:0015232">
    <property type="term" value="F:heme transmembrane transporter activity"/>
    <property type="evidence" value="ECO:0007669"/>
    <property type="project" value="InterPro"/>
</dbReference>
<reference evidence="10" key="2">
    <citation type="submission" date="2021-01" db="UniProtKB">
        <authorList>
            <consortium name="EnsemblPlants"/>
        </authorList>
    </citation>
    <scope>IDENTIFICATION</scope>
</reference>
<organism evidence="10 11">
    <name type="scientific">Quercus lobata</name>
    <name type="common">Valley oak</name>
    <dbReference type="NCBI Taxonomy" id="97700"/>
    <lineage>
        <taxon>Eukaryota</taxon>
        <taxon>Viridiplantae</taxon>
        <taxon>Streptophyta</taxon>
        <taxon>Embryophyta</taxon>
        <taxon>Tracheophyta</taxon>
        <taxon>Spermatophyta</taxon>
        <taxon>Magnoliopsida</taxon>
        <taxon>eudicotyledons</taxon>
        <taxon>Gunneridae</taxon>
        <taxon>Pentapetalae</taxon>
        <taxon>rosids</taxon>
        <taxon>fabids</taxon>
        <taxon>Fagales</taxon>
        <taxon>Fagaceae</taxon>
        <taxon>Quercus</taxon>
    </lineage>
</organism>
<evidence type="ECO:0000313" key="10">
    <source>
        <dbReference type="EnsemblPlants" id="QL02p008127:mrna"/>
    </source>
</evidence>
<evidence type="ECO:0000256" key="3">
    <source>
        <dbReference type="ARBA" id="ARBA00009186"/>
    </source>
</evidence>
<evidence type="ECO:0000256" key="1">
    <source>
        <dbReference type="ARBA" id="ARBA00004141"/>
    </source>
</evidence>
<keyword evidence="5" id="KW-0201">Cytochrome c-type biogenesis</keyword>
<keyword evidence="4" id="KW-0812">Transmembrane</keyword>
<feature type="compositionally biased region" description="Basic and acidic residues" evidence="9">
    <location>
        <begin position="89"/>
        <end position="100"/>
    </location>
</feature>
<sequence length="240" mass="26467">MSFSLRFVRNFFVRTEPLAESNPVPQDPISAIHPPCIYAGDVASAMGFGLCRSKMMNGIVALHSPPMRKDAAEKNGTLLRSQARGFPVDPKKPDPAKASHTESQAAPWKARMSHMQGNLHVWFWPGTLVYSETNRAPFDLPDAEAELVAGYNVEYARDAINSKLFSQVYPLPKNGRHFGTHADSQPPHVAKIGGLRGGGLPCGGCQRFESAYLQLVNYRQGRSMSYPRHRSCASRGMRAL</sequence>
<dbReference type="PANTHER" id="PTHR43653">
    <property type="entry name" value="CYTOCHROME C ASSEMBLY PROTEIN-RELATED"/>
    <property type="match status" value="1"/>
</dbReference>
<dbReference type="InterPro" id="IPR001694">
    <property type="entry name" value="NADH_UbQ_OxRdtase_su1/FPO"/>
</dbReference>
<dbReference type="InterPro" id="IPR003567">
    <property type="entry name" value="Cyt_c_biogenesis"/>
</dbReference>
<evidence type="ECO:0000256" key="5">
    <source>
        <dbReference type="ARBA" id="ARBA00022748"/>
    </source>
</evidence>
<keyword evidence="8" id="KW-0472">Membrane</keyword>
<dbReference type="PRINTS" id="PR01412">
    <property type="entry name" value="CCBSBIOGNSIS"/>
</dbReference>